<dbReference type="EMBL" id="BOML01000104">
    <property type="protein sequence ID" value="GIE08120.1"/>
    <property type="molecule type" value="Genomic_DNA"/>
</dbReference>
<proteinExistence type="predicted"/>
<evidence type="ECO:0000313" key="1">
    <source>
        <dbReference type="EMBL" id="GIE08120.1"/>
    </source>
</evidence>
<name>A0ABQ3ZE61_9ACTN</name>
<accession>A0ABQ3ZE61</accession>
<dbReference type="Proteomes" id="UP000637628">
    <property type="component" value="Unassembled WGS sequence"/>
</dbReference>
<organism evidence="1 2">
    <name type="scientific">Paractinoplanes durhamensis</name>
    <dbReference type="NCBI Taxonomy" id="113563"/>
    <lineage>
        <taxon>Bacteria</taxon>
        <taxon>Bacillati</taxon>
        <taxon>Actinomycetota</taxon>
        <taxon>Actinomycetes</taxon>
        <taxon>Micromonosporales</taxon>
        <taxon>Micromonosporaceae</taxon>
        <taxon>Paractinoplanes</taxon>
    </lineage>
</organism>
<gene>
    <name evidence="1" type="ORF">Adu01nite_94700</name>
</gene>
<comment type="caution">
    <text evidence="1">The sequence shown here is derived from an EMBL/GenBank/DDBJ whole genome shotgun (WGS) entry which is preliminary data.</text>
</comment>
<reference evidence="1 2" key="1">
    <citation type="submission" date="2021-01" db="EMBL/GenBank/DDBJ databases">
        <title>Whole genome shotgun sequence of Actinoplanes durhamensis NBRC 14914.</title>
        <authorList>
            <person name="Komaki H."/>
            <person name="Tamura T."/>
        </authorList>
    </citation>
    <scope>NUCLEOTIDE SEQUENCE [LARGE SCALE GENOMIC DNA]</scope>
    <source>
        <strain evidence="1 2">NBRC 14914</strain>
    </source>
</reference>
<dbReference type="Gene3D" id="2.40.30.10">
    <property type="entry name" value="Translation factors"/>
    <property type="match status" value="1"/>
</dbReference>
<sequence length="82" mass="8879">MTRLIVENVHRIPSRPWVLVTGRLEGDQLSIGDELTVAHGEFPVATAVIRSIELHSPPGKTTIAIDADLADSVRDGVALIRD</sequence>
<evidence type="ECO:0000313" key="2">
    <source>
        <dbReference type="Proteomes" id="UP000637628"/>
    </source>
</evidence>
<protein>
    <submittedName>
        <fullName evidence="1">Uncharacterized protein</fullName>
    </submittedName>
</protein>
<keyword evidence="2" id="KW-1185">Reference proteome</keyword>
<dbReference type="RefSeq" id="WP_203735953.1">
    <property type="nucleotide sequence ID" value="NZ_BAAATX010000078.1"/>
</dbReference>